<evidence type="ECO:0000313" key="7">
    <source>
        <dbReference type="WBParaSite" id="SPAL_0000177000.1"/>
    </source>
</evidence>
<organism evidence="6 7">
    <name type="scientific">Strongyloides papillosus</name>
    <name type="common">Intestinal threadworm</name>
    <dbReference type="NCBI Taxonomy" id="174720"/>
    <lineage>
        <taxon>Eukaryota</taxon>
        <taxon>Metazoa</taxon>
        <taxon>Ecdysozoa</taxon>
        <taxon>Nematoda</taxon>
        <taxon>Chromadorea</taxon>
        <taxon>Rhabditida</taxon>
        <taxon>Tylenchina</taxon>
        <taxon>Panagrolaimomorpha</taxon>
        <taxon>Strongyloidoidea</taxon>
        <taxon>Strongyloididae</taxon>
        <taxon>Strongyloides</taxon>
    </lineage>
</organism>
<dbReference type="STRING" id="174720.A0A0N5B6T4"/>
<evidence type="ECO:0000256" key="3">
    <source>
        <dbReference type="ARBA" id="ARBA00022801"/>
    </source>
</evidence>
<proteinExistence type="inferred from homology"/>
<dbReference type="PANTHER" id="PTHR45580:SF7">
    <property type="entry name" value="CARBOXYLESTERASE TYPE B DOMAIN-CONTAINING PROTEIN-RELATED"/>
    <property type="match status" value="1"/>
</dbReference>
<keyword evidence="3 4" id="KW-0378">Hydrolase</keyword>
<sequence>MNVFCKLHWSHILVVFLSCFCYGDNCDEKYYTTRKISNGFINGRQSVTEKNDTGYVFLGIPYAKPPLGELRYKRPQAPENWNGTLETKALKKLCLWNSGLTTRKWDPEGMSEDCLYINVYTNKWCMDNGKCPVILYLHGGQYIFGGTDALREASLIENFSNDKKRVVFTAINFRIGSLGYSSLNQRLDLSMDTNVALFDVLEALKWIQKEIDIFGGNPGNVALMGHSAGATAAAYVYTSPRSIGLLHKVIYLGGPIVYPYFKNANEDYSRKISILAGCSNNRTNWNSKNDVETVISCLRNVDGIDLIKKQREVDDYGYRIYGPVSDTGKYSFMVQEWKELIKRRPRLPILIGGTKYELEDGGAALKTTSNKSLVVDVDKLKIFCQTYLHLFTMKDYDKAIKTCIEIYKNDVNKTRSIGDDALFFSSHYHLSREVSDVDYKIQEIYTRMYINFLRTGDPSDKDIRFVKYNEQKRNYFVFDFHDTKKFSLIGMKNGYHKDDIDFWVKDVYRNFGKVTPKEDESDWIKLSPTYFGLVTGKNVSTFTYPDSYWNCSSLIW</sequence>
<dbReference type="AlphaFoldDB" id="A0A0N5B6T4"/>
<evidence type="ECO:0000256" key="2">
    <source>
        <dbReference type="ARBA" id="ARBA00022487"/>
    </source>
</evidence>
<comment type="similarity">
    <text evidence="1 4">Belongs to the type-B carboxylesterase/lipase family.</text>
</comment>
<evidence type="ECO:0000313" key="6">
    <source>
        <dbReference type="Proteomes" id="UP000046392"/>
    </source>
</evidence>
<dbReference type="InterPro" id="IPR002018">
    <property type="entry name" value="CarbesteraseB"/>
</dbReference>
<feature type="chain" id="PRO_5005733507" description="Carboxylic ester hydrolase" evidence="4">
    <location>
        <begin position="24"/>
        <end position="556"/>
    </location>
</feature>
<dbReference type="PANTHER" id="PTHR45580">
    <property type="entry name" value="PROTEIN CBG05369"/>
    <property type="match status" value="1"/>
</dbReference>
<feature type="signal peptide" evidence="4">
    <location>
        <begin position="1"/>
        <end position="23"/>
    </location>
</feature>
<keyword evidence="4" id="KW-0732">Signal</keyword>
<protein>
    <recommendedName>
        <fullName evidence="4">Carboxylic ester hydrolase</fullName>
        <ecNumber evidence="4">3.1.1.-</ecNumber>
    </recommendedName>
</protein>
<evidence type="ECO:0000256" key="4">
    <source>
        <dbReference type="RuleBase" id="RU361235"/>
    </source>
</evidence>
<dbReference type="PROSITE" id="PS00122">
    <property type="entry name" value="CARBOXYLESTERASE_B_1"/>
    <property type="match status" value="1"/>
</dbReference>
<evidence type="ECO:0000256" key="1">
    <source>
        <dbReference type="ARBA" id="ARBA00005964"/>
    </source>
</evidence>
<dbReference type="EC" id="3.1.1.-" evidence="4"/>
<accession>A0A0N5B6T4</accession>
<dbReference type="Proteomes" id="UP000046392">
    <property type="component" value="Unplaced"/>
</dbReference>
<dbReference type="Gene3D" id="3.40.50.1820">
    <property type="entry name" value="alpha/beta hydrolase"/>
    <property type="match status" value="2"/>
</dbReference>
<feature type="domain" description="Carboxylesterase type B" evidence="5">
    <location>
        <begin position="34"/>
        <end position="410"/>
    </location>
</feature>
<dbReference type="Pfam" id="PF00135">
    <property type="entry name" value="COesterase"/>
    <property type="match status" value="1"/>
</dbReference>
<keyword evidence="6" id="KW-1185">Reference proteome</keyword>
<keyword evidence="2" id="KW-0719">Serine esterase</keyword>
<dbReference type="PROSITE" id="PS51257">
    <property type="entry name" value="PROKAR_LIPOPROTEIN"/>
    <property type="match status" value="1"/>
</dbReference>
<dbReference type="InterPro" id="IPR029058">
    <property type="entry name" value="AB_hydrolase_fold"/>
</dbReference>
<dbReference type="InterPro" id="IPR019826">
    <property type="entry name" value="Carboxylesterase_B_AS"/>
</dbReference>
<reference evidence="7" key="1">
    <citation type="submission" date="2017-02" db="UniProtKB">
        <authorList>
            <consortium name="WormBaseParasite"/>
        </authorList>
    </citation>
    <scope>IDENTIFICATION</scope>
</reference>
<evidence type="ECO:0000259" key="5">
    <source>
        <dbReference type="Pfam" id="PF00135"/>
    </source>
</evidence>
<dbReference type="GO" id="GO:0052689">
    <property type="term" value="F:carboxylic ester hydrolase activity"/>
    <property type="evidence" value="ECO:0007669"/>
    <property type="project" value="UniProtKB-KW"/>
</dbReference>
<dbReference type="WBParaSite" id="SPAL_0000177000.1">
    <property type="protein sequence ID" value="SPAL_0000177000.1"/>
    <property type="gene ID" value="SPAL_0000177000"/>
</dbReference>
<dbReference type="SUPFAM" id="SSF53474">
    <property type="entry name" value="alpha/beta-Hydrolases"/>
    <property type="match status" value="1"/>
</dbReference>
<name>A0A0N5B6T4_STREA</name>